<dbReference type="AlphaFoldDB" id="A0A4R5NBJ1"/>
<keyword evidence="4" id="KW-0762">Sugar transport</keyword>
<evidence type="ECO:0000256" key="9">
    <source>
        <dbReference type="SAM" id="Phobius"/>
    </source>
</evidence>
<protein>
    <submittedName>
        <fullName evidence="10">Uncharacterized protein</fullName>
    </submittedName>
</protein>
<feature type="transmembrane region" description="Helical" evidence="9">
    <location>
        <begin position="393"/>
        <end position="413"/>
    </location>
</feature>
<dbReference type="Proteomes" id="UP000295681">
    <property type="component" value="Unassembled WGS sequence"/>
</dbReference>
<feature type="transmembrane region" description="Helical" evidence="9">
    <location>
        <begin position="207"/>
        <end position="237"/>
    </location>
</feature>
<dbReference type="PANTHER" id="PTHR32502">
    <property type="entry name" value="N-ACETYLGALACTOSAMINE PERMEASE II COMPONENT-RELATED"/>
    <property type="match status" value="1"/>
</dbReference>
<comment type="subcellular location">
    <subcellularLocation>
        <location evidence="1">Cell membrane</location>
        <topology evidence="1">Multi-pass membrane protein</topology>
    </subcellularLocation>
</comment>
<feature type="transmembrane region" description="Helical" evidence="9">
    <location>
        <begin position="72"/>
        <end position="89"/>
    </location>
</feature>
<feature type="transmembrane region" description="Helical" evidence="9">
    <location>
        <begin position="433"/>
        <end position="453"/>
    </location>
</feature>
<keyword evidence="8 9" id="KW-0472">Membrane</keyword>
<dbReference type="InterPro" id="IPR050303">
    <property type="entry name" value="GatZ_KbaZ_carbometab"/>
</dbReference>
<evidence type="ECO:0000313" key="11">
    <source>
        <dbReference type="Proteomes" id="UP000295681"/>
    </source>
</evidence>
<evidence type="ECO:0000256" key="6">
    <source>
        <dbReference type="ARBA" id="ARBA00022692"/>
    </source>
</evidence>
<dbReference type="PANTHER" id="PTHR32502:SF5">
    <property type="entry name" value="N-ACETYLGALACTOSAMINE PERMEASE IID COMPONENT-RELATED"/>
    <property type="match status" value="1"/>
</dbReference>
<reference evidence="10 11" key="1">
    <citation type="journal article" date="2019" name="Appl. Microbiol. Biotechnol.">
        <title>Uncovering carbohydrate metabolism through a genotype-phenotype association study of 56 lactic acid bacteria genomes.</title>
        <authorList>
            <person name="Buron-Moles G."/>
            <person name="Chailyan A."/>
            <person name="Dolejs I."/>
            <person name="Forster J."/>
            <person name="Miks M.H."/>
        </authorList>
    </citation>
    <scope>NUCLEOTIDE SEQUENCE [LARGE SCALE GENOMIC DNA]</scope>
    <source>
        <strain evidence="10 11">ATCC 700006</strain>
    </source>
</reference>
<dbReference type="InterPro" id="IPR004700">
    <property type="entry name" value="PTS_IIC_man"/>
</dbReference>
<evidence type="ECO:0000313" key="10">
    <source>
        <dbReference type="EMBL" id="TDG69607.1"/>
    </source>
</evidence>
<name>A0A4R5NBJ1_9LACO</name>
<dbReference type="Pfam" id="PF03609">
    <property type="entry name" value="EII-Sor"/>
    <property type="match status" value="1"/>
</dbReference>
<dbReference type="RefSeq" id="WP_010008813.1">
    <property type="nucleotide sequence ID" value="NZ_JAGYGP010000001.1"/>
</dbReference>
<proteinExistence type="predicted"/>
<dbReference type="NCBIfam" id="NF008315">
    <property type="entry name" value="PRK11103.1"/>
    <property type="match status" value="1"/>
</dbReference>
<dbReference type="InterPro" id="IPR004704">
    <property type="entry name" value="PTS_IID_man"/>
</dbReference>
<evidence type="ECO:0000256" key="1">
    <source>
        <dbReference type="ARBA" id="ARBA00004651"/>
    </source>
</evidence>
<organism evidence="10 11">
    <name type="scientific">Leuconostoc fallax</name>
    <dbReference type="NCBI Taxonomy" id="1251"/>
    <lineage>
        <taxon>Bacteria</taxon>
        <taxon>Bacillati</taxon>
        <taxon>Bacillota</taxon>
        <taxon>Bacilli</taxon>
        <taxon>Lactobacillales</taxon>
        <taxon>Lactobacillaceae</taxon>
        <taxon>Leuconostoc</taxon>
    </lineage>
</organism>
<dbReference type="PROSITE" id="PS51106">
    <property type="entry name" value="PTS_EIIC_TYPE_4"/>
    <property type="match status" value="1"/>
</dbReference>
<evidence type="ECO:0000256" key="7">
    <source>
        <dbReference type="ARBA" id="ARBA00022989"/>
    </source>
</evidence>
<keyword evidence="2" id="KW-0813">Transport</keyword>
<evidence type="ECO:0000256" key="5">
    <source>
        <dbReference type="ARBA" id="ARBA00022683"/>
    </source>
</evidence>
<keyword evidence="3" id="KW-1003">Cell membrane</keyword>
<dbReference type="STRING" id="907931.GCA_000165675_00303"/>
<keyword evidence="6 9" id="KW-0812">Transmembrane</keyword>
<dbReference type="PROSITE" id="PS51108">
    <property type="entry name" value="PTS_EIID"/>
    <property type="match status" value="1"/>
</dbReference>
<evidence type="ECO:0000256" key="2">
    <source>
        <dbReference type="ARBA" id="ARBA00022448"/>
    </source>
</evidence>
<gene>
    <name evidence="10" type="ORF">C5L23_001069</name>
</gene>
<evidence type="ECO:0000256" key="4">
    <source>
        <dbReference type="ARBA" id="ARBA00022597"/>
    </source>
</evidence>
<evidence type="ECO:0000256" key="3">
    <source>
        <dbReference type="ARBA" id="ARBA00022475"/>
    </source>
</evidence>
<comment type="caution">
    <text evidence="10">The sequence shown here is derived from an EMBL/GenBank/DDBJ whole genome shotgun (WGS) entry which is preliminary data.</text>
</comment>
<dbReference type="GO" id="GO:0005886">
    <property type="term" value="C:plasma membrane"/>
    <property type="evidence" value="ECO:0007669"/>
    <property type="project" value="UniProtKB-SubCell"/>
</dbReference>
<dbReference type="GO" id="GO:0009401">
    <property type="term" value="P:phosphoenolpyruvate-dependent sugar phosphotransferase system"/>
    <property type="evidence" value="ECO:0007669"/>
    <property type="project" value="UniProtKB-KW"/>
</dbReference>
<dbReference type="NCBIfam" id="TIGR00828">
    <property type="entry name" value="EIID-AGA"/>
    <property type="match status" value="1"/>
</dbReference>
<feature type="transmembrane region" description="Helical" evidence="9">
    <location>
        <begin position="513"/>
        <end position="534"/>
    </location>
</feature>
<feature type="transmembrane region" description="Helical" evidence="9">
    <location>
        <begin position="95"/>
        <end position="123"/>
    </location>
</feature>
<keyword evidence="5" id="KW-0598">Phosphotransferase system</keyword>
<dbReference type="EMBL" id="PUFI01000005">
    <property type="protein sequence ID" value="TDG69607.1"/>
    <property type="molecule type" value="Genomic_DNA"/>
</dbReference>
<accession>A0A4R5NBJ1</accession>
<keyword evidence="11" id="KW-1185">Reference proteome</keyword>
<keyword evidence="7 9" id="KW-1133">Transmembrane helix</keyword>
<sequence length="536" mass="57431">MTIISIILVFVVALLAGMGSVLDAWQFHQPLVASTLIGVAMGRPIEGIMLGGSLQMITMGWMNIGAAMAPDAALAAIVSAILVTGPAGVSVREGIALAIPLAVAGQVLTIFVRTATVVIAHLADEAARKAKFRTIEYLHFGALLLQGLRVAIPAMLILSIPSSAVVAGLNAIPTVITEGLQIAGGFVVVVGYAMVINMMAADSLWPFFFLGFVLAAVTELNLIAMGIIGVSLALIYIRLRGKKTVDVTTQQSTFDTSSWKRLTKKDQRSIFYRLGFLLASFNYERMQNIGFGYIMIPAIRRLYPDDKVEQAAAMQRHLEFFNTHPYMAAPIVGVTMALEEERANGAEVDNAAISGVKVGMLGPLAGVGDPVFWGTLRPILGALAASFAANGSWIGPIMFFVVWNVMRLLVLWYGEQIGYQQGKNITQNLAGGIMQDVTLGASVLGMFIMGVLVPRWTTIYFPLVVSRVKNPDTGKTVTTTLDQIVNGQLLSGLAALLLTMGVLWLLKRRVNPLAIIFGLFVIGIIGRMLGILGLQA</sequence>
<dbReference type="NCBIfam" id="NF011647">
    <property type="entry name" value="PRK15065.1"/>
    <property type="match status" value="1"/>
</dbReference>
<dbReference type="Pfam" id="PF03613">
    <property type="entry name" value="EIID-AGA"/>
    <property type="match status" value="1"/>
</dbReference>
<evidence type="ECO:0000256" key="8">
    <source>
        <dbReference type="ARBA" id="ARBA00023136"/>
    </source>
</evidence>
<feature type="transmembrane region" description="Helical" evidence="9">
    <location>
        <begin position="180"/>
        <end position="200"/>
    </location>
</feature>
<feature type="transmembrane region" description="Helical" evidence="9">
    <location>
        <begin position="489"/>
        <end position="506"/>
    </location>
</feature>